<protein>
    <submittedName>
        <fullName evidence="1">Uncharacterized protein</fullName>
    </submittedName>
</protein>
<dbReference type="AlphaFoldDB" id="A0A644T7X2"/>
<name>A0A644T7X2_9ZZZZ</name>
<proteinExistence type="predicted"/>
<accession>A0A644T7X2</accession>
<sequence>MRNNSHLKSEDINIEDIANYLNDLENIDSFFILERGDCSYLQCINYNGNVLIEERVYKNNKFKHYVLGHNTTEYNNKDYEDDINFLDENNNKMDSLDNDSNIKVNSLDDDNSIKLDNNENIIFNIGTKKEKYPSGNDKLAINDNFFKRFKNELFTLDEAIGIFTDYYTTISFENITKRDITNEFGNLEEGFIFIKWLDSAVDNFNENLDEFIEIIEPFVIDELKKDCVGRKIKVDFDLNIPKNENIEENNIKCSVFKVIDIFWAIESIIEVGKKYEFLHDIVIYKKNTIDARDFIKINIEDFN</sequence>
<comment type="caution">
    <text evidence="1">The sequence shown here is derived from an EMBL/GenBank/DDBJ whole genome shotgun (WGS) entry which is preliminary data.</text>
</comment>
<gene>
    <name evidence="1" type="ORF">SDC9_08638</name>
</gene>
<organism evidence="1">
    <name type="scientific">bioreactor metagenome</name>
    <dbReference type="NCBI Taxonomy" id="1076179"/>
    <lineage>
        <taxon>unclassified sequences</taxon>
        <taxon>metagenomes</taxon>
        <taxon>ecological metagenomes</taxon>
    </lineage>
</organism>
<reference evidence="1" key="1">
    <citation type="submission" date="2019-08" db="EMBL/GenBank/DDBJ databases">
        <authorList>
            <person name="Kucharzyk K."/>
            <person name="Murdoch R.W."/>
            <person name="Higgins S."/>
            <person name="Loffler F."/>
        </authorList>
    </citation>
    <scope>NUCLEOTIDE SEQUENCE</scope>
</reference>
<evidence type="ECO:0000313" key="1">
    <source>
        <dbReference type="EMBL" id="MPL63018.1"/>
    </source>
</evidence>
<dbReference type="EMBL" id="VSSQ01000019">
    <property type="protein sequence ID" value="MPL63018.1"/>
    <property type="molecule type" value="Genomic_DNA"/>
</dbReference>